<accession>F5YCJ9</accession>
<keyword evidence="4" id="KW-1185">Reference proteome</keyword>
<dbReference type="KEGG" id="taz:TREAZ_1754"/>
<dbReference type="HOGENOM" id="CLU_016249_3_1_12"/>
<dbReference type="PANTHER" id="PTHR31901:SF9">
    <property type="entry name" value="GH3 DOMAIN-CONTAINING PROTEIN"/>
    <property type="match status" value="1"/>
</dbReference>
<evidence type="ECO:0000313" key="3">
    <source>
        <dbReference type="EMBL" id="AEF80743.1"/>
    </source>
</evidence>
<dbReference type="STRING" id="545695.TREAZ_1754"/>
<dbReference type="GO" id="GO:0016881">
    <property type="term" value="F:acid-amino acid ligase activity"/>
    <property type="evidence" value="ECO:0007669"/>
    <property type="project" value="TreeGrafter"/>
</dbReference>
<dbReference type="PANTHER" id="PTHR31901">
    <property type="entry name" value="GH3 DOMAIN-CONTAINING PROTEIN"/>
    <property type="match status" value="1"/>
</dbReference>
<reference evidence="3 4" key="2">
    <citation type="journal article" date="2011" name="ISME J.">
        <title>RNA-seq reveals cooperative metabolic interactions between two termite-gut spirochete species in co-culture.</title>
        <authorList>
            <person name="Rosenthal A.Z."/>
            <person name="Matson E.G."/>
            <person name="Eldar A."/>
            <person name="Leadbetter J.R."/>
        </authorList>
    </citation>
    <scope>NUCLEOTIDE SEQUENCE [LARGE SCALE GENOMIC DNA]</scope>
    <source>
        <strain evidence="4">ATCC BAA-888 / DSM 13862 / ZAS-9</strain>
    </source>
</reference>
<organism evidence="3 4">
    <name type="scientific">Leadbettera azotonutricia (strain ATCC BAA-888 / DSM 13862 / ZAS-9)</name>
    <name type="common">Treponema azotonutricium</name>
    <dbReference type="NCBI Taxonomy" id="545695"/>
    <lineage>
        <taxon>Bacteria</taxon>
        <taxon>Pseudomonadati</taxon>
        <taxon>Spirochaetota</taxon>
        <taxon>Spirochaetia</taxon>
        <taxon>Spirochaetales</taxon>
        <taxon>Breznakiellaceae</taxon>
        <taxon>Leadbettera</taxon>
    </lineage>
</organism>
<dbReference type="InParanoid" id="F5YCJ9"/>
<name>F5YCJ9_LEAAZ</name>
<dbReference type="InterPro" id="IPR055378">
    <property type="entry name" value="GH3_C"/>
</dbReference>
<dbReference type="Pfam" id="PF23572">
    <property type="entry name" value="GH3_C"/>
    <property type="match status" value="1"/>
</dbReference>
<gene>
    <name evidence="3" type="ordered locus">TREAZ_1754</name>
</gene>
<dbReference type="Pfam" id="PF03321">
    <property type="entry name" value="GH3"/>
    <property type="match status" value="1"/>
</dbReference>
<feature type="domain" description="GH3 middle" evidence="1">
    <location>
        <begin position="356"/>
        <end position="427"/>
    </location>
</feature>
<sequence length="566" mass="65575">MAIKKVKGWWLIRLALTIIGKVGIGKMTKASKNAIRSQEQTLRGFLTTARDTVYGKEHHFDTILEATTALDLFERYRKEVPIGDYENFKPYIERHKHGEANILFPGKPKMYATTSGTTKEPKWIPITEQYYQEVYKVMNQLWFYGMVMNKPKVFYGKTLSIVGKAIEGAAPDGTVYGSVGGIGQRDIPKFMKVLHTAPADVFGITDYKARYYTIMRMGIEQDCTLIITANPSTLVEMQNNANEFYDDYVEDIEQGTLSQKFPISDEIRKAVEARLKPNPKRADELRALRVRHGNVMPRHYWPNMQAVNTWFCGNTEVFFKKVRDSFPESCVFHEMGYNSTECRPGIVLKSNCPDTVIFGNKVYIEFIHESELESENPRIYQMYEVKRGQRYCMIVTTSAGLYRYNMNDLIEITGFVNQFPTLKLIQKVNGTVNLTGEKLHETQFIEAVHDAERDTGNRVAFFIGFADVTKPTYRFYYEFVNADITQEKAENFTQVLDEYLKKYNIEYESKRSSNRLKYPETALLVNESFEKFKATCIDKGYRDGQFKVNLLMQDEKRHALFKELVR</sequence>
<dbReference type="eggNOG" id="COG3568">
    <property type="taxonomic scope" value="Bacteria"/>
</dbReference>
<dbReference type="AlphaFoldDB" id="F5YCJ9"/>
<dbReference type="EMBL" id="CP001841">
    <property type="protein sequence ID" value="AEF80743.1"/>
    <property type="molecule type" value="Genomic_DNA"/>
</dbReference>
<proteinExistence type="predicted"/>
<dbReference type="InterPro" id="IPR055377">
    <property type="entry name" value="GH3_M"/>
</dbReference>
<dbReference type="Proteomes" id="UP000009222">
    <property type="component" value="Chromosome"/>
</dbReference>
<reference evidence="4" key="1">
    <citation type="submission" date="2009-12" db="EMBL/GenBank/DDBJ databases">
        <title>Complete sequence of Treponema azotonutricium strain ZAS-9.</title>
        <authorList>
            <person name="Tetu S.G."/>
            <person name="Matson E."/>
            <person name="Ren Q."/>
            <person name="Seshadri R."/>
            <person name="Elbourne L."/>
            <person name="Hassan K.A."/>
            <person name="Durkin A."/>
            <person name="Radune D."/>
            <person name="Mohamoud Y."/>
            <person name="Shay R."/>
            <person name="Jin S."/>
            <person name="Zhang X."/>
            <person name="Lucey K."/>
            <person name="Ballor N.R."/>
            <person name="Ottesen E."/>
            <person name="Rosenthal R."/>
            <person name="Allen A."/>
            <person name="Leadbetter J.R."/>
            <person name="Paulsen I.T."/>
        </authorList>
    </citation>
    <scope>NUCLEOTIDE SEQUENCE [LARGE SCALE GENOMIC DNA]</scope>
    <source>
        <strain evidence="4">ATCC BAA-888 / DSM 13862 / ZAS-9</strain>
    </source>
</reference>
<evidence type="ECO:0000259" key="2">
    <source>
        <dbReference type="Pfam" id="PF23572"/>
    </source>
</evidence>
<dbReference type="InterPro" id="IPR004993">
    <property type="entry name" value="GH3"/>
</dbReference>
<dbReference type="Pfam" id="PF23571">
    <property type="entry name" value="GH3_M"/>
    <property type="match status" value="1"/>
</dbReference>
<protein>
    <submittedName>
        <fullName evidence="3">GH3 auxin-responsive promoter superfamily</fullName>
    </submittedName>
</protein>
<dbReference type="GO" id="GO:0005737">
    <property type="term" value="C:cytoplasm"/>
    <property type="evidence" value="ECO:0007669"/>
    <property type="project" value="TreeGrafter"/>
</dbReference>
<dbReference type="OrthoDB" id="614636at2"/>
<evidence type="ECO:0000313" key="4">
    <source>
        <dbReference type="Proteomes" id="UP000009222"/>
    </source>
</evidence>
<dbReference type="RefSeq" id="WP_015710270.1">
    <property type="nucleotide sequence ID" value="NC_015577.1"/>
</dbReference>
<feature type="domain" description="GH3 C-terminal" evidence="2">
    <location>
        <begin position="443"/>
        <end position="555"/>
    </location>
</feature>
<evidence type="ECO:0000259" key="1">
    <source>
        <dbReference type="Pfam" id="PF23571"/>
    </source>
</evidence>